<evidence type="ECO:0000313" key="5">
    <source>
        <dbReference type="EMBL" id="KJE75845.1"/>
    </source>
</evidence>
<dbReference type="GO" id="GO:0009523">
    <property type="term" value="C:photosystem II"/>
    <property type="evidence" value="ECO:0007669"/>
    <property type="project" value="UniProtKB-KW"/>
</dbReference>
<dbReference type="RefSeq" id="WP_052566285.1">
    <property type="nucleotide sequence ID" value="NZ_JXUW01000027.1"/>
</dbReference>
<evidence type="ECO:0000259" key="4">
    <source>
        <dbReference type="Pfam" id="PF14870"/>
    </source>
</evidence>
<dbReference type="InterPro" id="IPR015943">
    <property type="entry name" value="WD40/YVTN_repeat-like_dom_sf"/>
</dbReference>
<feature type="compositionally biased region" description="Low complexity" evidence="3">
    <location>
        <begin position="297"/>
        <end position="309"/>
    </location>
</feature>
<sequence length="659" mass="68079">MTKSRPLVSGLIVAAIILSGCNQSTKTQTSHSTKTQTKSNQPAAVAPKSSSTPSQPIIQSVVASIHGQPYGKGLQAVRFVSSTTGYMAGNGIILKTADGGQIFTTAAHASVNLTGLSVARTTTATVAAWGNHSILVSHNSGSNWSASTLPHTVQQVDFATSSIGFAITGHQGSPAGYAAFPAWVLWRTIDGGAHWIQVPTSSPPASISFGAASVGWMSTANGDIFRTVNSGQTWSLVTQIPTTNAESTSLKPFVSLHAASAQICWALVVGGSGMNQASYSVFRTTNGTNWSPVLATSTAGAGPAPGNPGKVPPGPGSSPGPMAVVGGSSSAVLAGECRACGFGTTSVSSTQNAGASWNNFPTIQNGGASISMSFVSPSEGWLLDSSGADIFTLLQTLDGGSTWKEVYPMAHPHPVNSVSFVNAQVGYGVGVPGDAGALLKSDNGGHTWSEIGHVPTAANGFVTAQLVFLTEQHGFLVYNSPSPNKSWIYETNDGGASWTLLKNPNGYGVSLTFTGTQDGVAFNQTQHWATTNGGKTWFQVHLKSPWLPWLPASDPAVAGLYLAGLAHLTMAKTLTDIVHSQNSGQYDQIGFAGSQVAWTPDQSQTGFLLTTDGGAKWSNIHGVSNVDFVNGEDGWALSGGLLRTTNGGKTWTYASHPTP</sequence>
<feature type="region of interest" description="Disordered" evidence="3">
    <location>
        <begin position="25"/>
        <end position="54"/>
    </location>
</feature>
<reference evidence="5 6" key="1">
    <citation type="submission" date="2015-01" db="EMBL/GenBank/DDBJ databases">
        <title>Draft genome of the acidophilic iron oxidizer Ferrimicrobium acidiphilum strain T23.</title>
        <authorList>
            <person name="Poehlein A."/>
            <person name="Eisen S."/>
            <person name="Schloemann M."/>
            <person name="Johnson B.D."/>
            <person name="Daniel R."/>
            <person name="Muehling M."/>
        </authorList>
    </citation>
    <scope>NUCLEOTIDE SEQUENCE [LARGE SCALE GENOMIC DNA]</scope>
    <source>
        <strain evidence="5 6">T23</strain>
    </source>
</reference>
<feature type="region of interest" description="Disordered" evidence="3">
    <location>
        <begin position="293"/>
        <end position="322"/>
    </location>
</feature>
<evidence type="ECO:0000256" key="1">
    <source>
        <dbReference type="ARBA" id="ARBA00022531"/>
    </source>
</evidence>
<dbReference type="CDD" id="cd15482">
    <property type="entry name" value="Sialidase_non-viral"/>
    <property type="match status" value="1"/>
</dbReference>
<dbReference type="STRING" id="1121877.FEAC_24050"/>
<name>A0A0D8FRF0_9ACTN</name>
<organism evidence="5 6">
    <name type="scientific">Ferrimicrobium acidiphilum DSM 19497</name>
    <dbReference type="NCBI Taxonomy" id="1121877"/>
    <lineage>
        <taxon>Bacteria</taxon>
        <taxon>Bacillati</taxon>
        <taxon>Actinomycetota</taxon>
        <taxon>Acidimicrobiia</taxon>
        <taxon>Acidimicrobiales</taxon>
        <taxon>Acidimicrobiaceae</taxon>
        <taxon>Ferrimicrobium</taxon>
    </lineage>
</organism>
<comment type="caution">
    <text evidence="5">The sequence shown here is derived from an EMBL/GenBank/DDBJ whole genome shotgun (WGS) entry which is preliminary data.</text>
</comment>
<dbReference type="InterPro" id="IPR028203">
    <property type="entry name" value="PSII_CF48-like_dom"/>
</dbReference>
<dbReference type="GO" id="GO:0015979">
    <property type="term" value="P:photosynthesis"/>
    <property type="evidence" value="ECO:0007669"/>
    <property type="project" value="UniProtKB-KW"/>
</dbReference>
<feature type="domain" description="Photosynthesis system II assembly factor Ycf48/Hcf136-like" evidence="4">
    <location>
        <begin position="368"/>
        <end position="451"/>
    </location>
</feature>
<protein>
    <submittedName>
        <fullName evidence="5">Ycf48-like protein</fullName>
    </submittedName>
</protein>
<dbReference type="Proteomes" id="UP000032336">
    <property type="component" value="Unassembled WGS sequence"/>
</dbReference>
<proteinExistence type="predicted"/>
<dbReference type="Pfam" id="PF14870">
    <property type="entry name" value="PSII_BNR"/>
    <property type="match status" value="1"/>
</dbReference>
<accession>A0A0D8FRF0</accession>
<feature type="compositionally biased region" description="Low complexity" evidence="3">
    <location>
        <begin position="25"/>
        <end position="39"/>
    </location>
</feature>
<evidence type="ECO:0000256" key="3">
    <source>
        <dbReference type="SAM" id="MobiDB-lite"/>
    </source>
</evidence>
<dbReference type="eggNOG" id="COG4447">
    <property type="taxonomic scope" value="Bacteria"/>
</dbReference>
<keyword evidence="1" id="KW-0602">Photosynthesis</keyword>
<evidence type="ECO:0000256" key="2">
    <source>
        <dbReference type="ARBA" id="ARBA00023276"/>
    </source>
</evidence>
<dbReference type="GeneID" id="78373447"/>
<dbReference type="PANTHER" id="PTHR47199:SF2">
    <property type="entry name" value="PHOTOSYSTEM II STABILITY_ASSEMBLY FACTOR HCF136, CHLOROPLASTIC"/>
    <property type="match status" value="1"/>
</dbReference>
<dbReference type="EMBL" id="JXUW01000027">
    <property type="protein sequence ID" value="KJE75845.1"/>
    <property type="molecule type" value="Genomic_DNA"/>
</dbReference>
<dbReference type="PROSITE" id="PS51257">
    <property type="entry name" value="PROKAR_LIPOPROTEIN"/>
    <property type="match status" value="1"/>
</dbReference>
<keyword evidence="6" id="KW-1185">Reference proteome</keyword>
<dbReference type="AlphaFoldDB" id="A0A0D8FRF0"/>
<dbReference type="SUPFAM" id="SSF110296">
    <property type="entry name" value="Oligoxyloglucan reducing end-specific cellobiohydrolase"/>
    <property type="match status" value="3"/>
</dbReference>
<dbReference type="Gene3D" id="2.130.10.10">
    <property type="entry name" value="YVTN repeat-like/Quinoprotein amine dehydrogenase"/>
    <property type="match status" value="3"/>
</dbReference>
<gene>
    <name evidence="5" type="primary">hcf1363</name>
    <name evidence="5" type="ORF">FEAC_24050</name>
</gene>
<keyword evidence="2" id="KW-0604">Photosystem II</keyword>
<evidence type="ECO:0000313" key="6">
    <source>
        <dbReference type="Proteomes" id="UP000032336"/>
    </source>
</evidence>
<dbReference type="PANTHER" id="PTHR47199">
    <property type="entry name" value="PHOTOSYSTEM II STABILITY/ASSEMBLY FACTOR HCF136, CHLOROPLASTIC"/>
    <property type="match status" value="1"/>
</dbReference>